<gene>
    <name evidence="1" type="ORF">PD5205_02070</name>
</gene>
<accession>A0A1Y6HNG3</accession>
<dbReference type="RefSeq" id="WP_145954062.1">
    <property type="nucleotide sequence ID" value="NZ_CP016830.1"/>
</dbReference>
<sequence>MESARDKYTGEIIDAEQLWIMNSVNDSGYMCIGCIASVIPCSYLPENKVRAHFRIKDKHETDCDIDGDERLVKRALKQRVTTKDGFPGRFPNRLVLRDARPVTGSNGSPAVSTASNGTIKNVSDVLSEARRERRWAANTIRPICRTFINFPFDRDLSLAISGIAANTYQRIFLCLNRDKVVKYNEPHIFYAPIAWKAPASDDNQIEIQLSYGEWKDRKLVNPYRLRVNWKNWSAAKRNYISKDIEISRLESIAAKNSDSKKMGWLFFIGRQDEEDLTLFHVDDHRLICCFVVEMVYPPRPTESTAKKWPPRRLVRKNY</sequence>
<dbReference type="AlphaFoldDB" id="A0A1Y6HNG3"/>
<dbReference type="Proteomes" id="UP000195953">
    <property type="component" value="Chromosome 1"/>
</dbReference>
<protein>
    <submittedName>
        <fullName evidence="1">Uncharacterized protein</fullName>
    </submittedName>
</protein>
<evidence type="ECO:0000313" key="2">
    <source>
        <dbReference type="Proteomes" id="UP000195953"/>
    </source>
</evidence>
<organism evidence="1 2">
    <name type="scientific">Xanthomonas fragariae</name>
    <dbReference type="NCBI Taxonomy" id="48664"/>
    <lineage>
        <taxon>Bacteria</taxon>
        <taxon>Pseudomonadati</taxon>
        <taxon>Pseudomonadota</taxon>
        <taxon>Gammaproteobacteria</taxon>
        <taxon>Lysobacterales</taxon>
        <taxon>Lysobacteraceae</taxon>
        <taxon>Xanthomonas</taxon>
    </lineage>
</organism>
<proteinExistence type="predicted"/>
<dbReference type="OrthoDB" id="8774324at2"/>
<evidence type="ECO:0000313" key="1">
    <source>
        <dbReference type="EMBL" id="SMR03372.1"/>
    </source>
</evidence>
<dbReference type="EMBL" id="LT853885">
    <property type="protein sequence ID" value="SMR03372.1"/>
    <property type="molecule type" value="Genomic_DNA"/>
</dbReference>
<name>A0A1Y6HNG3_9XANT</name>
<reference evidence="1 2" key="1">
    <citation type="submission" date="2017-05" db="EMBL/GenBank/DDBJ databases">
        <authorList>
            <person name="Song R."/>
            <person name="Chenine A.L."/>
            <person name="Ruprecht R.M."/>
        </authorList>
    </citation>
    <scope>NUCLEOTIDE SEQUENCE [LARGE SCALE GENOMIC DNA]</scope>
    <source>
        <strain evidence="1">PD5205</strain>
    </source>
</reference>